<dbReference type="OrthoDB" id="19419at2759"/>
<dbReference type="GO" id="GO:0005634">
    <property type="term" value="C:nucleus"/>
    <property type="evidence" value="ECO:0007669"/>
    <property type="project" value="InterPro"/>
</dbReference>
<dbReference type="EMBL" id="MLFT02000002">
    <property type="protein sequence ID" value="PHT54957.1"/>
    <property type="molecule type" value="Genomic_DNA"/>
</dbReference>
<dbReference type="AlphaFoldDB" id="A0A2G2XBU7"/>
<dbReference type="Gene3D" id="3.30.1120.90">
    <property type="entry name" value="Nucleosome assembly protein"/>
    <property type="match status" value="1"/>
</dbReference>
<name>A0A2G2XBU7_CAPBA</name>
<evidence type="ECO:0000313" key="7">
    <source>
        <dbReference type="Proteomes" id="UP000224567"/>
    </source>
</evidence>
<reference evidence="6 7" key="1">
    <citation type="journal article" date="2017" name="Genome Biol.">
        <title>New reference genome sequences of hot pepper reveal the massive evolution of plant disease-resistance genes by retroduplication.</title>
        <authorList>
            <person name="Kim S."/>
            <person name="Park J."/>
            <person name="Yeom S.I."/>
            <person name="Kim Y.M."/>
            <person name="Seo E."/>
            <person name="Kim K.T."/>
            <person name="Kim M.S."/>
            <person name="Lee J.M."/>
            <person name="Cheong K."/>
            <person name="Shin H.S."/>
            <person name="Kim S.B."/>
            <person name="Han K."/>
            <person name="Lee J."/>
            <person name="Park M."/>
            <person name="Lee H.A."/>
            <person name="Lee H.Y."/>
            <person name="Lee Y."/>
            <person name="Oh S."/>
            <person name="Lee J.H."/>
            <person name="Choi E."/>
            <person name="Choi E."/>
            <person name="Lee S.E."/>
            <person name="Jeon J."/>
            <person name="Kim H."/>
            <person name="Choi G."/>
            <person name="Song H."/>
            <person name="Lee J."/>
            <person name="Lee S.C."/>
            <person name="Kwon J.K."/>
            <person name="Lee H.Y."/>
            <person name="Koo N."/>
            <person name="Hong Y."/>
            <person name="Kim R.W."/>
            <person name="Kang W.H."/>
            <person name="Huh J.H."/>
            <person name="Kang B.C."/>
            <person name="Yang T.J."/>
            <person name="Lee Y.H."/>
            <person name="Bennetzen J.L."/>
            <person name="Choi D."/>
        </authorList>
    </citation>
    <scope>NUCLEOTIDE SEQUENCE [LARGE SCALE GENOMIC DNA]</scope>
    <source>
        <strain evidence="7">cv. PBC81</strain>
    </source>
</reference>
<feature type="coiled-coil region" evidence="4">
    <location>
        <begin position="3"/>
        <end position="62"/>
    </location>
</feature>
<dbReference type="STRING" id="33114.A0A2G2XBU7"/>
<keyword evidence="7" id="KW-1185">Reference proteome</keyword>
<dbReference type="SUPFAM" id="SSF143113">
    <property type="entry name" value="NAP-like"/>
    <property type="match status" value="1"/>
</dbReference>
<evidence type="ECO:0000256" key="1">
    <source>
        <dbReference type="ARBA" id="ARBA00009947"/>
    </source>
</evidence>
<dbReference type="GO" id="GO:0000724">
    <property type="term" value="P:double-strand break repair via homologous recombination"/>
    <property type="evidence" value="ECO:0007669"/>
    <property type="project" value="UniProtKB-ARBA"/>
</dbReference>
<evidence type="ECO:0000256" key="2">
    <source>
        <dbReference type="ARBA" id="ARBA00023186"/>
    </source>
</evidence>
<comment type="similarity">
    <text evidence="1 3">Belongs to the nucleosome assembly protein (NAP) family.</text>
</comment>
<evidence type="ECO:0008006" key="8">
    <source>
        <dbReference type="Google" id="ProtNLM"/>
    </source>
</evidence>
<reference evidence="7" key="2">
    <citation type="journal article" date="2017" name="J. Anim. Genet.">
        <title>Multiple reference genome sequences of hot pepper reveal the massive evolution of plant disease resistance genes by retroduplication.</title>
        <authorList>
            <person name="Kim S."/>
            <person name="Park J."/>
            <person name="Yeom S.-I."/>
            <person name="Kim Y.-M."/>
            <person name="Seo E."/>
            <person name="Kim K.-T."/>
            <person name="Kim M.-S."/>
            <person name="Lee J.M."/>
            <person name="Cheong K."/>
            <person name="Shin H.-S."/>
            <person name="Kim S.-B."/>
            <person name="Han K."/>
            <person name="Lee J."/>
            <person name="Park M."/>
            <person name="Lee H.-A."/>
            <person name="Lee H.-Y."/>
            <person name="Lee Y."/>
            <person name="Oh S."/>
            <person name="Lee J.H."/>
            <person name="Choi E."/>
            <person name="Choi E."/>
            <person name="Lee S.E."/>
            <person name="Jeon J."/>
            <person name="Kim H."/>
            <person name="Choi G."/>
            <person name="Song H."/>
            <person name="Lee J."/>
            <person name="Lee S.-C."/>
            <person name="Kwon J.-K."/>
            <person name="Lee H.-Y."/>
            <person name="Koo N."/>
            <person name="Hong Y."/>
            <person name="Kim R.W."/>
            <person name="Kang W.-H."/>
            <person name="Huh J.H."/>
            <person name="Kang B.-C."/>
            <person name="Yang T.-J."/>
            <person name="Lee Y.-H."/>
            <person name="Bennetzen J.L."/>
            <person name="Choi D."/>
        </authorList>
    </citation>
    <scope>NUCLEOTIDE SEQUENCE [LARGE SCALE GENOMIC DNA]</scope>
    <source>
        <strain evidence="7">cv. PBC81</strain>
    </source>
</reference>
<dbReference type="InterPro" id="IPR037231">
    <property type="entry name" value="NAP-like_sf"/>
</dbReference>
<sequence>MGKDKQKKKQRKIKKLVEEDENNIIDDGNHLVQSVEKLQELQEELEKINEEKSVELLKVEQKYNRIRKPVYERRTNIIRDIPAFWSTAFLKHSILGGLVSTEEDHKIFKFLSSITVEQSEDVKSGYTIIFDVEPNVYFENRKLWKTYTFLEENGHTKITISSIQWVDDKGVDDDSFFRWFNEVNEHDEIGEAIKDLWCDPLSCFHHEENEEGGDDVAVKDSKDEVVEDTEDQEQDI</sequence>
<protein>
    <recommendedName>
        <fullName evidence="8">NAP1-related protein 2</fullName>
    </recommendedName>
</protein>
<evidence type="ECO:0000256" key="4">
    <source>
        <dbReference type="SAM" id="Coils"/>
    </source>
</evidence>
<dbReference type="GO" id="GO:0006334">
    <property type="term" value="P:nucleosome assembly"/>
    <property type="evidence" value="ECO:0007669"/>
    <property type="project" value="InterPro"/>
</dbReference>
<dbReference type="GO" id="GO:0042393">
    <property type="term" value="F:histone binding"/>
    <property type="evidence" value="ECO:0007669"/>
    <property type="project" value="UniProtKB-ARBA"/>
</dbReference>
<evidence type="ECO:0000313" key="6">
    <source>
        <dbReference type="EMBL" id="PHT54957.1"/>
    </source>
</evidence>
<dbReference type="Proteomes" id="UP000224567">
    <property type="component" value="Unassembled WGS sequence"/>
</dbReference>
<feature type="compositionally biased region" description="Acidic residues" evidence="5">
    <location>
        <begin position="225"/>
        <end position="236"/>
    </location>
</feature>
<proteinExistence type="inferred from homology"/>
<keyword evidence="2" id="KW-0143">Chaperone</keyword>
<keyword evidence="4" id="KW-0175">Coiled coil</keyword>
<dbReference type="Gene3D" id="1.20.5.1500">
    <property type="match status" value="1"/>
</dbReference>
<feature type="region of interest" description="Disordered" evidence="5">
    <location>
        <begin position="208"/>
        <end position="236"/>
    </location>
</feature>
<organism evidence="6 7">
    <name type="scientific">Capsicum baccatum</name>
    <name type="common">Peruvian pepper</name>
    <dbReference type="NCBI Taxonomy" id="33114"/>
    <lineage>
        <taxon>Eukaryota</taxon>
        <taxon>Viridiplantae</taxon>
        <taxon>Streptophyta</taxon>
        <taxon>Embryophyta</taxon>
        <taxon>Tracheophyta</taxon>
        <taxon>Spermatophyta</taxon>
        <taxon>Magnoliopsida</taxon>
        <taxon>eudicotyledons</taxon>
        <taxon>Gunneridae</taxon>
        <taxon>Pentapetalae</taxon>
        <taxon>asterids</taxon>
        <taxon>lamiids</taxon>
        <taxon>Solanales</taxon>
        <taxon>Solanaceae</taxon>
        <taxon>Solanoideae</taxon>
        <taxon>Capsiceae</taxon>
        <taxon>Capsicum</taxon>
    </lineage>
</organism>
<dbReference type="InterPro" id="IPR002164">
    <property type="entry name" value="NAP_family"/>
</dbReference>
<gene>
    <name evidence="6" type="ORF">CQW23_03443</name>
</gene>
<evidence type="ECO:0000256" key="5">
    <source>
        <dbReference type="SAM" id="MobiDB-lite"/>
    </source>
</evidence>
<dbReference type="Pfam" id="PF00956">
    <property type="entry name" value="NAP"/>
    <property type="match status" value="1"/>
</dbReference>
<comment type="caution">
    <text evidence="6">The sequence shown here is derived from an EMBL/GenBank/DDBJ whole genome shotgun (WGS) entry which is preliminary data.</text>
</comment>
<dbReference type="PANTHER" id="PTHR11875">
    <property type="entry name" value="TESTIS-SPECIFIC Y-ENCODED PROTEIN"/>
    <property type="match status" value="1"/>
</dbReference>
<evidence type="ECO:0000256" key="3">
    <source>
        <dbReference type="RuleBase" id="RU003876"/>
    </source>
</evidence>
<accession>A0A2G2XBU7</accession>